<feature type="compositionally biased region" description="Pro residues" evidence="1">
    <location>
        <begin position="1"/>
        <end position="10"/>
    </location>
</feature>
<proteinExistence type="predicted"/>
<dbReference type="InParanoid" id="S8DME8"/>
<organism evidence="2 3">
    <name type="scientific">Fomitopsis schrenkii</name>
    <name type="common">Brown rot fungus</name>
    <dbReference type="NCBI Taxonomy" id="2126942"/>
    <lineage>
        <taxon>Eukaryota</taxon>
        <taxon>Fungi</taxon>
        <taxon>Dikarya</taxon>
        <taxon>Basidiomycota</taxon>
        <taxon>Agaricomycotina</taxon>
        <taxon>Agaricomycetes</taxon>
        <taxon>Polyporales</taxon>
        <taxon>Fomitopsis</taxon>
    </lineage>
</organism>
<name>S8DME8_FOMSC</name>
<sequence length="379" mass="41692">MPTPLQPPYYLPQDSDYLQSEYGAPHVPQPGYVPHAPQPSYMPHVPQPGYVPLPQPGYAPPDYAPPDYAPPPQLDYTLHAPQPDSTLHAPQPGYVPHMPQPGYAPLPQPGYMPPPQPDYAPLPQPDYAPHASGPMRNECQVSQGRARSAHPYALPTIPTNPGLLPRRESGSRGPSRRLEMMPSSSTARVINSAVNETSIVDAHRSRSRPARMPSGSTMQEAIVPFVPANEASSTLLMLNALSDKEIQDCQEEYGNRLRPMVELYIIMHSAFPTTAELELNIKRMISELTKANIHLKHVGPNKVKFRARNDAVIMKKAKGFASTLRGRFKSVAERLLPIFYETDLAPEPYMDNITAHDLTEADAAALKQTYAGLSVHAGS</sequence>
<protein>
    <submittedName>
        <fullName evidence="2">Uncharacterized protein</fullName>
    </submittedName>
</protein>
<accession>S8DME8</accession>
<dbReference type="EMBL" id="KE504528">
    <property type="protein sequence ID" value="EPS92503.1"/>
    <property type="molecule type" value="Genomic_DNA"/>
</dbReference>
<reference evidence="2 3" key="1">
    <citation type="journal article" date="2012" name="Science">
        <title>The Paleozoic origin of enzymatic lignin decomposition reconstructed from 31 fungal genomes.</title>
        <authorList>
            <person name="Floudas D."/>
            <person name="Binder M."/>
            <person name="Riley R."/>
            <person name="Barry K."/>
            <person name="Blanchette R.A."/>
            <person name="Henrissat B."/>
            <person name="Martinez A.T."/>
            <person name="Otillar R."/>
            <person name="Spatafora J.W."/>
            <person name="Yadav J.S."/>
            <person name="Aerts A."/>
            <person name="Benoit I."/>
            <person name="Boyd A."/>
            <person name="Carlson A."/>
            <person name="Copeland A."/>
            <person name="Coutinho P.M."/>
            <person name="de Vries R.P."/>
            <person name="Ferreira P."/>
            <person name="Findley K."/>
            <person name="Foster B."/>
            <person name="Gaskell J."/>
            <person name="Glotzer D."/>
            <person name="Gorecki P."/>
            <person name="Heitman J."/>
            <person name="Hesse C."/>
            <person name="Hori C."/>
            <person name="Igarashi K."/>
            <person name="Jurgens J.A."/>
            <person name="Kallen N."/>
            <person name="Kersten P."/>
            <person name="Kohler A."/>
            <person name="Kuees U."/>
            <person name="Kumar T.K.A."/>
            <person name="Kuo A."/>
            <person name="LaButti K."/>
            <person name="Larrondo L.F."/>
            <person name="Lindquist E."/>
            <person name="Ling A."/>
            <person name="Lombard V."/>
            <person name="Lucas S."/>
            <person name="Lundell T."/>
            <person name="Martin R."/>
            <person name="McLaughlin D.J."/>
            <person name="Morgenstern I."/>
            <person name="Morin E."/>
            <person name="Murat C."/>
            <person name="Nagy L.G."/>
            <person name="Nolan M."/>
            <person name="Ohm R.A."/>
            <person name="Patyshakuliyeva A."/>
            <person name="Rokas A."/>
            <person name="Ruiz-Duenas F.J."/>
            <person name="Sabat G."/>
            <person name="Salamov A."/>
            <person name="Samejima M."/>
            <person name="Schmutz J."/>
            <person name="Slot J.C."/>
            <person name="St John F."/>
            <person name="Stenlid J."/>
            <person name="Sun H."/>
            <person name="Sun S."/>
            <person name="Syed K."/>
            <person name="Tsang A."/>
            <person name="Wiebenga A."/>
            <person name="Young D."/>
            <person name="Pisabarro A."/>
            <person name="Eastwood D.C."/>
            <person name="Martin F."/>
            <person name="Cullen D."/>
            <person name="Grigoriev I.V."/>
            <person name="Hibbett D.S."/>
        </authorList>
    </citation>
    <scope>NUCLEOTIDE SEQUENCE</scope>
    <source>
        <strain evidence="3">FP-58527</strain>
    </source>
</reference>
<gene>
    <name evidence="2" type="ORF">FOMPIDRAFT_95240</name>
</gene>
<evidence type="ECO:0000256" key="1">
    <source>
        <dbReference type="SAM" id="MobiDB-lite"/>
    </source>
</evidence>
<dbReference type="Proteomes" id="UP000015241">
    <property type="component" value="Unassembled WGS sequence"/>
</dbReference>
<dbReference type="STRING" id="743788.S8DME8"/>
<evidence type="ECO:0000313" key="2">
    <source>
        <dbReference type="EMBL" id="EPS92503.1"/>
    </source>
</evidence>
<dbReference type="HOGENOM" id="CLU_729653_0_0_1"/>
<evidence type="ECO:0000313" key="3">
    <source>
        <dbReference type="Proteomes" id="UP000015241"/>
    </source>
</evidence>
<keyword evidence="3" id="KW-1185">Reference proteome</keyword>
<feature type="region of interest" description="Disordered" evidence="1">
    <location>
        <begin position="1"/>
        <end position="105"/>
    </location>
</feature>
<feature type="region of interest" description="Disordered" evidence="1">
    <location>
        <begin position="151"/>
        <end position="184"/>
    </location>
</feature>
<dbReference type="AlphaFoldDB" id="S8DME8"/>
<feature type="compositionally biased region" description="Pro residues" evidence="1">
    <location>
        <begin position="45"/>
        <end position="73"/>
    </location>
</feature>